<keyword evidence="4" id="KW-1185">Reference proteome</keyword>
<evidence type="ECO:0008006" key="5">
    <source>
        <dbReference type="Google" id="ProtNLM"/>
    </source>
</evidence>
<dbReference type="InterPro" id="IPR038232">
    <property type="entry name" value="PknH-like_Extracell_sf"/>
</dbReference>
<reference evidence="3 4" key="1">
    <citation type="submission" date="2020-03" db="EMBL/GenBank/DDBJ databases">
        <title>Genomic Encyclopedia of Type Strains, Phase III (KMG-III): the genomes of soil and plant-associated and newly described type strains.</title>
        <authorList>
            <person name="Whitman W."/>
        </authorList>
    </citation>
    <scope>NUCLEOTIDE SEQUENCE [LARGE SCALE GENOMIC DNA]</scope>
    <source>
        <strain evidence="3 4">CECT 4207</strain>
    </source>
</reference>
<dbReference type="Gene3D" id="3.40.1000.70">
    <property type="entry name" value="PknH-like extracellular domain"/>
    <property type="match status" value="1"/>
</dbReference>
<evidence type="ECO:0000256" key="2">
    <source>
        <dbReference type="SAM" id="SignalP"/>
    </source>
</evidence>
<dbReference type="Proteomes" id="UP000802392">
    <property type="component" value="Unassembled WGS sequence"/>
</dbReference>
<feature type="region of interest" description="Disordered" evidence="1">
    <location>
        <begin position="27"/>
        <end position="46"/>
    </location>
</feature>
<organism evidence="3 4">
    <name type="scientific">Paenarthrobacter ilicis</name>
    <dbReference type="NCBI Taxonomy" id="43665"/>
    <lineage>
        <taxon>Bacteria</taxon>
        <taxon>Bacillati</taxon>
        <taxon>Actinomycetota</taxon>
        <taxon>Actinomycetes</taxon>
        <taxon>Micrococcales</taxon>
        <taxon>Micrococcaceae</taxon>
        <taxon>Paenarthrobacter</taxon>
    </lineage>
</organism>
<evidence type="ECO:0000256" key="1">
    <source>
        <dbReference type="SAM" id="MobiDB-lite"/>
    </source>
</evidence>
<dbReference type="RefSeq" id="WP_167264853.1">
    <property type="nucleotide sequence ID" value="NZ_BAAAVO010000009.1"/>
</dbReference>
<feature type="chain" id="PRO_5047229429" description="Lipoprotein" evidence="2">
    <location>
        <begin position="24"/>
        <end position="243"/>
    </location>
</feature>
<dbReference type="PROSITE" id="PS51257">
    <property type="entry name" value="PROKAR_LIPOPROTEIN"/>
    <property type="match status" value="1"/>
</dbReference>
<comment type="caution">
    <text evidence="3">The sequence shown here is derived from an EMBL/GenBank/DDBJ whole genome shotgun (WGS) entry which is preliminary data.</text>
</comment>
<evidence type="ECO:0000313" key="4">
    <source>
        <dbReference type="Proteomes" id="UP000802392"/>
    </source>
</evidence>
<feature type="signal peptide" evidence="2">
    <location>
        <begin position="1"/>
        <end position="23"/>
    </location>
</feature>
<accession>A0ABX0TGU4</accession>
<sequence>MNKNMLRGFAVSGLLVMGLTACGGSGSSTDAAPSAASEAPSPTPTAAKQYTSAELTDLVKQIKPADGTELTVTTIDDVAAQADPLKKLMGSMNIEPAECKDLAMSGASQSIEGSTGATGAKVDTATGSVSSVALVSGVPAETLQKNLKGSESQIATCSTMKMTMGGTAMTVNTEKVDGIGSVPGTVGLKTTMTLPDGQTQSTVSAFAVKGGVLISATASGPNAAADGAAAAGTLMDQAAALVK</sequence>
<keyword evidence="2" id="KW-0732">Signal</keyword>
<name>A0ABX0TGU4_9MICC</name>
<evidence type="ECO:0000313" key="3">
    <source>
        <dbReference type="EMBL" id="NIJ01100.1"/>
    </source>
</evidence>
<dbReference type="EMBL" id="JAAOZD010000002">
    <property type="protein sequence ID" value="NIJ01100.1"/>
    <property type="molecule type" value="Genomic_DNA"/>
</dbReference>
<protein>
    <recommendedName>
        <fullName evidence="5">Lipoprotein</fullName>
    </recommendedName>
</protein>
<gene>
    <name evidence="3" type="ORF">FHR86_001413</name>
</gene>
<proteinExistence type="predicted"/>